<dbReference type="Proteomes" id="UP001562357">
    <property type="component" value="Unassembled WGS sequence"/>
</dbReference>
<feature type="compositionally biased region" description="Basic and acidic residues" evidence="1">
    <location>
        <begin position="309"/>
        <end position="320"/>
    </location>
</feature>
<feature type="region of interest" description="Disordered" evidence="1">
    <location>
        <begin position="298"/>
        <end position="420"/>
    </location>
</feature>
<comment type="caution">
    <text evidence="3">The sequence shown here is derived from an EMBL/GenBank/DDBJ whole genome shotgun (WGS) entry which is preliminary data.</text>
</comment>
<reference evidence="4" key="1">
    <citation type="submission" date="2024-06" db="EMBL/GenBank/DDBJ databases">
        <title>Draft Genome Sequences of Epichloe bromicola Strains Isolated from Elymus ciliaris.</title>
        <authorList>
            <consortium name="Epichloe bromicola genome sequencing consortium"/>
            <person name="Miura A."/>
            <person name="Imano S."/>
            <person name="Ashida A."/>
            <person name="Sato I."/>
            <person name="Chiba S."/>
            <person name="Tanaka A."/>
            <person name="Camagna M."/>
            <person name="Takemoto D."/>
        </authorList>
    </citation>
    <scope>NUCLEOTIDE SEQUENCE [LARGE SCALE GENOMIC DNA]</scope>
    <source>
        <strain evidence="4">DP</strain>
    </source>
</reference>
<name>A0ABQ0CKN9_9HYPO</name>
<sequence>MGSERWDRDRAYERDRFEEDRYSARGSGRGREHSEERFDRRRYYDDDYVRDRRYYGEEPRFEPRREPARQPEFDRRVVMDKERDREYYRNSSPRRPSFLRRQSSLDTYNRRPLRSVFDQREEYPPPARREDVYRDDYRAPPYTPIPLPKARGLPPPGRREDRLYDDYRPSEPDYHLDEDYRQMPERVREREIIRERDRRDRSRESRATRSHTNRSSSRSSSSSGSSSSAGGTTVHSEYPKKGKTKIPVRLVSKRALIDLGYPYVEEENTVIVQKALGQENIDELLKLSEEYNRVDEEVANARSSAGNVVEERNEERRTETGRSPAPHPPPPPPIVAPAPAPPPIVVPPPAPAPGPVVVEAAPRTTETAEYVDKTVIRESSPTRSSSSWDSGHHRHRHHHHHDEGALVVVPRSRSRSRSRRDIRAEIKALERQLVHRPRGEVEREVVRTERLPNGELVIYEEEVERTVARPKPPRIEKDKKGRMSISVPKYR</sequence>
<accession>A0ABQ0CKN9</accession>
<evidence type="ECO:0000256" key="1">
    <source>
        <dbReference type="SAM" id="MobiDB-lite"/>
    </source>
</evidence>
<protein>
    <recommendedName>
        <fullName evidence="2">DUF8035 domain-containing protein</fullName>
    </recommendedName>
</protein>
<dbReference type="Pfam" id="PF26118">
    <property type="entry name" value="DUF8035"/>
    <property type="match status" value="1"/>
</dbReference>
<feature type="compositionally biased region" description="Basic and acidic residues" evidence="1">
    <location>
        <begin position="157"/>
        <end position="207"/>
    </location>
</feature>
<feature type="region of interest" description="Disordered" evidence="1">
    <location>
        <begin position="465"/>
        <end position="491"/>
    </location>
</feature>
<feature type="domain" description="DUF8035" evidence="2">
    <location>
        <begin position="240"/>
        <end position="293"/>
    </location>
</feature>
<feature type="compositionally biased region" description="Pro residues" evidence="1">
    <location>
        <begin position="325"/>
        <end position="354"/>
    </location>
</feature>
<feature type="compositionally biased region" description="Low complexity" evidence="1">
    <location>
        <begin position="379"/>
        <end position="389"/>
    </location>
</feature>
<feature type="compositionally biased region" description="Basic and acidic residues" evidence="1">
    <location>
        <begin position="55"/>
        <end position="88"/>
    </location>
</feature>
<feature type="compositionally biased region" description="Basic and acidic residues" evidence="1">
    <location>
        <begin position="117"/>
        <end position="138"/>
    </location>
</feature>
<feature type="region of interest" description="Disordered" evidence="1">
    <location>
        <begin position="17"/>
        <end position="37"/>
    </location>
</feature>
<feature type="region of interest" description="Disordered" evidence="1">
    <location>
        <begin position="55"/>
        <end position="246"/>
    </location>
</feature>
<feature type="compositionally biased region" description="Low complexity" evidence="1">
    <location>
        <begin position="213"/>
        <end position="236"/>
    </location>
</feature>
<feature type="compositionally biased region" description="Polar residues" evidence="1">
    <location>
        <begin position="89"/>
        <end position="107"/>
    </location>
</feature>
<evidence type="ECO:0000259" key="2">
    <source>
        <dbReference type="Pfam" id="PF26118"/>
    </source>
</evidence>
<dbReference type="InterPro" id="IPR058348">
    <property type="entry name" value="DUF8035"/>
</dbReference>
<evidence type="ECO:0000313" key="4">
    <source>
        <dbReference type="Proteomes" id="UP001562357"/>
    </source>
</evidence>
<organism evidence="3 4">
    <name type="scientific">Epichloe bromicola</name>
    <dbReference type="NCBI Taxonomy" id="79588"/>
    <lineage>
        <taxon>Eukaryota</taxon>
        <taxon>Fungi</taxon>
        <taxon>Dikarya</taxon>
        <taxon>Ascomycota</taxon>
        <taxon>Pezizomycotina</taxon>
        <taxon>Sordariomycetes</taxon>
        <taxon>Hypocreomycetidae</taxon>
        <taxon>Hypocreales</taxon>
        <taxon>Clavicipitaceae</taxon>
        <taxon>Epichloe</taxon>
    </lineage>
</organism>
<keyword evidence="4" id="KW-1185">Reference proteome</keyword>
<dbReference type="EMBL" id="BAAFGZ010000063">
    <property type="protein sequence ID" value="GAB0134003.1"/>
    <property type="molecule type" value="Genomic_DNA"/>
</dbReference>
<gene>
    <name evidence="3" type="primary">g2390</name>
    <name evidence="3" type="ORF">EsDP_00002390</name>
</gene>
<proteinExistence type="predicted"/>
<evidence type="ECO:0000313" key="3">
    <source>
        <dbReference type="EMBL" id="GAB0134003.1"/>
    </source>
</evidence>